<keyword evidence="6" id="KW-0443">Lipid metabolism</keyword>
<reference evidence="9 10" key="1">
    <citation type="submission" date="2019-03" db="EMBL/GenBank/DDBJ databases">
        <title>Sequencing 23 genomes of Wallemia ichthyophaga.</title>
        <authorList>
            <person name="Gostincar C."/>
        </authorList>
    </citation>
    <scope>NUCLEOTIDE SEQUENCE [LARGE SCALE GENOMIC DNA]</scope>
    <source>
        <strain evidence="9 10">EXF-5753</strain>
    </source>
</reference>
<proteinExistence type="predicted"/>
<gene>
    <name evidence="9" type="ORF">E3P99_01203</name>
</gene>
<keyword evidence="2 8" id="KW-0812">Transmembrane</keyword>
<evidence type="ECO:0000256" key="5">
    <source>
        <dbReference type="ARBA" id="ARBA00022989"/>
    </source>
</evidence>
<evidence type="ECO:0000256" key="4">
    <source>
        <dbReference type="ARBA" id="ARBA00022824"/>
    </source>
</evidence>
<dbReference type="Proteomes" id="UP000310189">
    <property type="component" value="Unassembled WGS sequence"/>
</dbReference>
<evidence type="ECO:0000313" key="9">
    <source>
        <dbReference type="EMBL" id="TIA91133.1"/>
    </source>
</evidence>
<dbReference type="GO" id="GO:0034389">
    <property type="term" value="P:lipid droplet organization"/>
    <property type="evidence" value="ECO:0007669"/>
    <property type="project" value="TreeGrafter"/>
</dbReference>
<dbReference type="EMBL" id="SPNW01000014">
    <property type="protein sequence ID" value="TIA91133.1"/>
    <property type="molecule type" value="Genomic_DNA"/>
</dbReference>
<comment type="subcellular location">
    <subcellularLocation>
        <location evidence="1">Endoplasmic reticulum membrane</location>
        <topology evidence="1">Multi-pass membrane protein</topology>
    </subcellularLocation>
</comment>
<dbReference type="InterPro" id="IPR019388">
    <property type="entry name" value="FIT"/>
</dbReference>
<protein>
    <recommendedName>
        <fullName evidence="11">FIT family protein scs3</fullName>
    </recommendedName>
</protein>
<evidence type="ECO:0000256" key="7">
    <source>
        <dbReference type="ARBA" id="ARBA00023136"/>
    </source>
</evidence>
<feature type="transmembrane region" description="Helical" evidence="8">
    <location>
        <begin position="225"/>
        <end position="249"/>
    </location>
</feature>
<keyword evidence="4" id="KW-0256">Endoplasmic reticulum</keyword>
<dbReference type="GO" id="GO:0010945">
    <property type="term" value="F:coenzyme A diphosphatase activity"/>
    <property type="evidence" value="ECO:0007669"/>
    <property type="project" value="InterPro"/>
</dbReference>
<name>A0A4V4LTP4_9BASI</name>
<keyword evidence="7 8" id="KW-0472">Membrane</keyword>
<dbReference type="OrthoDB" id="5579088at2759"/>
<keyword evidence="5 8" id="KW-1133">Transmembrane helix</keyword>
<evidence type="ECO:0000256" key="6">
    <source>
        <dbReference type="ARBA" id="ARBA00023098"/>
    </source>
</evidence>
<dbReference type="PANTHER" id="PTHR23129">
    <property type="entry name" value="ACYL-COENZYME A DIPHOSPHATASE FITM2"/>
    <property type="match status" value="1"/>
</dbReference>
<evidence type="ECO:0000256" key="8">
    <source>
        <dbReference type="SAM" id="Phobius"/>
    </source>
</evidence>
<dbReference type="Pfam" id="PF10261">
    <property type="entry name" value="FIT"/>
    <property type="match status" value="1"/>
</dbReference>
<dbReference type="GO" id="GO:0008654">
    <property type="term" value="P:phospholipid biosynthetic process"/>
    <property type="evidence" value="ECO:0007669"/>
    <property type="project" value="TreeGrafter"/>
</dbReference>
<organism evidence="9 10">
    <name type="scientific">Wallemia hederae</name>
    <dbReference type="NCBI Taxonomy" id="1540922"/>
    <lineage>
        <taxon>Eukaryota</taxon>
        <taxon>Fungi</taxon>
        <taxon>Dikarya</taxon>
        <taxon>Basidiomycota</taxon>
        <taxon>Wallemiomycotina</taxon>
        <taxon>Wallemiomycetes</taxon>
        <taxon>Wallemiales</taxon>
        <taxon>Wallemiaceae</taxon>
        <taxon>Wallemia</taxon>
    </lineage>
</organism>
<accession>A0A4V4LTP4</accession>
<comment type="caution">
    <text evidence="9">The sequence shown here is derived from an EMBL/GenBank/DDBJ whole genome shotgun (WGS) entry which is preliminary data.</text>
</comment>
<dbReference type="PANTHER" id="PTHR23129:SF0">
    <property type="entry name" value="ACYL-COENZYME A DIPHOSPHATASE FITM2"/>
    <property type="match status" value="1"/>
</dbReference>
<dbReference type="GO" id="GO:0019915">
    <property type="term" value="P:lipid storage"/>
    <property type="evidence" value="ECO:0007669"/>
    <property type="project" value="InterPro"/>
</dbReference>
<evidence type="ECO:0008006" key="11">
    <source>
        <dbReference type="Google" id="ProtNLM"/>
    </source>
</evidence>
<dbReference type="AlphaFoldDB" id="A0A4V4LTP4"/>
<dbReference type="GO" id="GO:0005789">
    <property type="term" value="C:endoplasmic reticulum membrane"/>
    <property type="evidence" value="ECO:0007669"/>
    <property type="project" value="UniProtKB-SubCell"/>
</dbReference>
<feature type="transmembrane region" description="Helical" evidence="8">
    <location>
        <begin position="89"/>
        <end position="111"/>
    </location>
</feature>
<evidence type="ECO:0000256" key="1">
    <source>
        <dbReference type="ARBA" id="ARBA00004477"/>
    </source>
</evidence>
<evidence type="ECO:0000256" key="3">
    <source>
        <dbReference type="ARBA" id="ARBA00022801"/>
    </source>
</evidence>
<feature type="transmembrane region" description="Helical" evidence="8">
    <location>
        <begin position="182"/>
        <end position="204"/>
    </location>
</feature>
<evidence type="ECO:0000313" key="10">
    <source>
        <dbReference type="Proteomes" id="UP000310189"/>
    </source>
</evidence>
<evidence type="ECO:0000256" key="2">
    <source>
        <dbReference type="ARBA" id="ARBA00022692"/>
    </source>
</evidence>
<keyword evidence="3" id="KW-0378">Hydrolase</keyword>
<keyword evidence="10" id="KW-1185">Reference proteome</keyword>
<sequence length="272" mass="30097">MPGLSNSAFVGLLTAVVLLGTSYSVYYDTFQDTSAAISTAKSGTYFAARKNIFNRVFVKKAWGWTSVSILALVLTAPHDERTTNQRWRLVSGLRWIAATSSWFLFTSWFFGHSLLHRVWLMTGAQCVIEDTNGDVEGTPATPLLVPVNHLECYPQQLPASGSFTQSKPAKWVGGHDVSGHTFLLMLSAFIIYVTLKPCFANLSSEESGKDEKSAQQKKASMAHRVAVYSSTALLALWVWMLLVTCVYFHTPFEKFTGLITGYISMITVSLIN</sequence>